<reference evidence="2 3" key="2">
    <citation type="submission" date="2008-10" db="EMBL/GenBank/DDBJ databases">
        <authorList>
            <person name="Fulton L."/>
            <person name="Clifton S."/>
            <person name="Fulton B."/>
            <person name="Xu J."/>
            <person name="Minx P."/>
            <person name="Pepin K.H."/>
            <person name="Johnson M."/>
            <person name="Bhonagiri V."/>
            <person name="Nash W.E."/>
            <person name="Mardis E.R."/>
            <person name="Wilson R.K."/>
        </authorList>
    </citation>
    <scope>NUCLEOTIDE SEQUENCE [LARGE SCALE GENOMIC DNA]</scope>
    <source>
        <strain evidence="2 3">DSM 18315</strain>
    </source>
</reference>
<reference evidence="2 3" key="1">
    <citation type="submission" date="2008-10" db="EMBL/GenBank/DDBJ databases">
        <title>Draft genome sequence of Parabacteroides johnsonii (DSM 18315).</title>
        <authorList>
            <person name="Sudarsanam P."/>
            <person name="Ley R."/>
            <person name="Guruge J."/>
            <person name="Turnbaugh P.J."/>
            <person name="Mahowald M."/>
            <person name="Liep D."/>
            <person name="Gordon J."/>
        </authorList>
    </citation>
    <scope>NUCLEOTIDE SEQUENCE [LARGE SCALE GENOMIC DNA]</scope>
    <source>
        <strain evidence="2 3">DSM 18315</strain>
    </source>
</reference>
<evidence type="ECO:0000313" key="3">
    <source>
        <dbReference type="Proteomes" id="UP000005510"/>
    </source>
</evidence>
<name>B7BCR7_9BACT</name>
<dbReference type="AlphaFoldDB" id="B7BCR7"/>
<keyword evidence="1" id="KW-1133">Transmembrane helix</keyword>
<dbReference type="STRING" id="537006.PRABACTJOHN_02835"/>
<accession>B7BCR7</accession>
<keyword evidence="1" id="KW-0812">Transmembrane</keyword>
<gene>
    <name evidence="2" type="ORF">PRABACTJOHN_02835</name>
</gene>
<evidence type="ECO:0000256" key="1">
    <source>
        <dbReference type="SAM" id="Phobius"/>
    </source>
</evidence>
<dbReference type="HOGENOM" id="CLU_2975193_0_0_10"/>
<keyword evidence="1" id="KW-0472">Membrane</keyword>
<evidence type="ECO:0000313" key="2">
    <source>
        <dbReference type="EMBL" id="EEC95779.1"/>
    </source>
</evidence>
<dbReference type="EMBL" id="ABYH01000309">
    <property type="protein sequence ID" value="EEC95779.1"/>
    <property type="molecule type" value="Genomic_DNA"/>
</dbReference>
<comment type="caution">
    <text evidence="2">The sequence shown here is derived from an EMBL/GenBank/DDBJ whole genome shotgun (WGS) entry which is preliminary data.</text>
</comment>
<organism evidence="2 3">
    <name type="scientific">Parabacteroides johnsonii DSM 18315</name>
    <dbReference type="NCBI Taxonomy" id="537006"/>
    <lineage>
        <taxon>Bacteria</taxon>
        <taxon>Pseudomonadati</taxon>
        <taxon>Bacteroidota</taxon>
        <taxon>Bacteroidia</taxon>
        <taxon>Bacteroidales</taxon>
        <taxon>Tannerellaceae</taxon>
        <taxon>Parabacteroides</taxon>
    </lineage>
</organism>
<feature type="transmembrane region" description="Helical" evidence="1">
    <location>
        <begin position="7"/>
        <end position="29"/>
    </location>
</feature>
<sequence>MQNSSCFLACSIIFSEIATHSYYLFFYLFNTGLALSFSIEGHYKCRNNILITMRFDDY</sequence>
<protein>
    <submittedName>
        <fullName evidence="2">Uncharacterized protein</fullName>
    </submittedName>
</protein>
<dbReference type="Proteomes" id="UP000005510">
    <property type="component" value="Unassembled WGS sequence"/>
</dbReference>
<proteinExistence type="predicted"/>